<dbReference type="Proteomes" id="UP000499080">
    <property type="component" value="Unassembled WGS sequence"/>
</dbReference>
<gene>
    <name evidence="1" type="ORF">AVEN_264296_1</name>
</gene>
<keyword evidence="2" id="KW-1185">Reference proteome</keyword>
<comment type="caution">
    <text evidence="1">The sequence shown here is derived from an EMBL/GenBank/DDBJ whole genome shotgun (WGS) entry which is preliminary data.</text>
</comment>
<name>A0A4Y2E0G4_ARAVE</name>
<proteinExistence type="predicted"/>
<sequence>MSAILHISSNRPFFCWAHSMRNMLVCNVSCAPSLSVWSLLESDRVLPADRHCLVPRPQAGCPVYIYLFVFTGLTPSPPPSTSAADFCISYRTVIHLPRPPYSSPPDLLSIQQTIFSPSFNISIVLM</sequence>
<reference evidence="1 2" key="1">
    <citation type="journal article" date="2019" name="Sci. Rep.">
        <title>Orb-weaving spider Araneus ventricosus genome elucidates the spidroin gene catalogue.</title>
        <authorList>
            <person name="Kono N."/>
            <person name="Nakamura H."/>
            <person name="Ohtoshi R."/>
            <person name="Moran D.A.P."/>
            <person name="Shinohara A."/>
            <person name="Yoshida Y."/>
            <person name="Fujiwara M."/>
            <person name="Mori M."/>
            <person name="Tomita M."/>
            <person name="Arakawa K."/>
        </authorList>
    </citation>
    <scope>NUCLEOTIDE SEQUENCE [LARGE SCALE GENOMIC DNA]</scope>
</reference>
<dbReference type="EMBL" id="BGPR01000483">
    <property type="protein sequence ID" value="GBM22610.1"/>
    <property type="molecule type" value="Genomic_DNA"/>
</dbReference>
<accession>A0A4Y2E0G4</accession>
<evidence type="ECO:0000313" key="2">
    <source>
        <dbReference type="Proteomes" id="UP000499080"/>
    </source>
</evidence>
<evidence type="ECO:0000313" key="1">
    <source>
        <dbReference type="EMBL" id="GBM22610.1"/>
    </source>
</evidence>
<protein>
    <submittedName>
        <fullName evidence="1">Uncharacterized protein</fullName>
    </submittedName>
</protein>
<dbReference type="AlphaFoldDB" id="A0A4Y2E0G4"/>
<organism evidence="1 2">
    <name type="scientific">Araneus ventricosus</name>
    <name type="common">Orbweaver spider</name>
    <name type="synonym">Epeira ventricosa</name>
    <dbReference type="NCBI Taxonomy" id="182803"/>
    <lineage>
        <taxon>Eukaryota</taxon>
        <taxon>Metazoa</taxon>
        <taxon>Ecdysozoa</taxon>
        <taxon>Arthropoda</taxon>
        <taxon>Chelicerata</taxon>
        <taxon>Arachnida</taxon>
        <taxon>Araneae</taxon>
        <taxon>Araneomorphae</taxon>
        <taxon>Entelegynae</taxon>
        <taxon>Araneoidea</taxon>
        <taxon>Araneidae</taxon>
        <taxon>Araneus</taxon>
    </lineage>
</organism>